<reference evidence="7 8" key="1">
    <citation type="journal article" date="2020" name="Microbiol. Resour. Announc.">
        <title>Draft Genome Sequence of a Cladosporium Species Isolated from the Mesophotic Ascidian Didemnum maculosum.</title>
        <authorList>
            <person name="Gioti A."/>
            <person name="Siaperas R."/>
            <person name="Nikolaivits E."/>
            <person name="Le Goff G."/>
            <person name="Ouazzani J."/>
            <person name="Kotoulas G."/>
            <person name="Topakas E."/>
        </authorList>
    </citation>
    <scope>NUCLEOTIDE SEQUENCE [LARGE SCALE GENOMIC DNA]</scope>
    <source>
        <strain evidence="7 8">TM138-S3</strain>
    </source>
</reference>
<evidence type="ECO:0000256" key="5">
    <source>
        <dbReference type="SAM" id="MobiDB-lite"/>
    </source>
</evidence>
<evidence type="ECO:0000256" key="4">
    <source>
        <dbReference type="ARBA" id="ARBA00023002"/>
    </source>
</evidence>
<dbReference type="Gene3D" id="3.90.180.10">
    <property type="entry name" value="Medium-chain alcohol dehydrogenases, catalytic domain"/>
    <property type="match status" value="1"/>
</dbReference>
<evidence type="ECO:0000313" key="7">
    <source>
        <dbReference type="EMBL" id="KAL1581730.1"/>
    </source>
</evidence>
<keyword evidence="2" id="KW-0479">Metal-binding</keyword>
<dbReference type="InterPro" id="IPR002328">
    <property type="entry name" value="ADH_Zn_CS"/>
</dbReference>
<feature type="compositionally biased region" description="Polar residues" evidence="5">
    <location>
        <begin position="1"/>
        <end position="22"/>
    </location>
</feature>
<dbReference type="EMBL" id="JAAQHG020000211">
    <property type="protein sequence ID" value="KAL1581730.1"/>
    <property type="molecule type" value="Genomic_DNA"/>
</dbReference>
<keyword evidence="4" id="KW-0560">Oxidoreductase</keyword>
<organism evidence="7 8">
    <name type="scientific">Cladosporium halotolerans</name>
    <dbReference type="NCBI Taxonomy" id="1052096"/>
    <lineage>
        <taxon>Eukaryota</taxon>
        <taxon>Fungi</taxon>
        <taxon>Dikarya</taxon>
        <taxon>Ascomycota</taxon>
        <taxon>Pezizomycotina</taxon>
        <taxon>Dothideomycetes</taxon>
        <taxon>Dothideomycetidae</taxon>
        <taxon>Cladosporiales</taxon>
        <taxon>Cladosporiaceae</taxon>
        <taxon>Cladosporium</taxon>
    </lineage>
</organism>
<evidence type="ECO:0000256" key="3">
    <source>
        <dbReference type="ARBA" id="ARBA00022833"/>
    </source>
</evidence>
<evidence type="ECO:0000313" key="8">
    <source>
        <dbReference type="Proteomes" id="UP000803884"/>
    </source>
</evidence>
<comment type="cofactor">
    <cofactor evidence="1">
        <name>Zn(2+)</name>
        <dbReference type="ChEBI" id="CHEBI:29105"/>
    </cofactor>
</comment>
<dbReference type="Pfam" id="PF08240">
    <property type="entry name" value="ADH_N"/>
    <property type="match status" value="1"/>
</dbReference>
<feature type="region of interest" description="Disordered" evidence="5">
    <location>
        <begin position="1"/>
        <end position="30"/>
    </location>
</feature>
<dbReference type="GO" id="GO:0008270">
    <property type="term" value="F:zinc ion binding"/>
    <property type="evidence" value="ECO:0007669"/>
    <property type="project" value="InterPro"/>
</dbReference>
<dbReference type="Proteomes" id="UP000803884">
    <property type="component" value="Unassembled WGS sequence"/>
</dbReference>
<keyword evidence="8" id="KW-1185">Reference proteome</keyword>
<proteinExistence type="predicted"/>
<sequence>MTSTSTNSHSKGGSNTIIQDVSNPAMDRKAYGHPTETMKALVWNSKNDVRVIETPKPVLFDTNQRDIIVRVTGTTICGSDLHLLHGAIVQCKSGDILGHEFCGVVEEIGENAKNNARGIKVGDRVVASFQIACGECYYCNKKLSSQCEKTCSNEMARGMYGEATAGIFGYSHFTGGFAGGQAEYVRVPYGDVNLLPLPDDVPDEKGLYLSDVLATSYHCVVDTGIKEGDVVGIWGAGPIGQMCADYAFMEGASRVIIVDNNWRLEYVKSKIPMVETLDFSAFEDVPRQKATEENTDLLAKRQRRRTLISY</sequence>
<dbReference type="PROSITE" id="PS00059">
    <property type="entry name" value="ADH_ZINC"/>
    <property type="match status" value="1"/>
</dbReference>
<feature type="domain" description="Alcohol dehydrogenase-like N-terminal" evidence="6">
    <location>
        <begin position="65"/>
        <end position="198"/>
    </location>
</feature>
<dbReference type="InterPro" id="IPR011032">
    <property type="entry name" value="GroES-like_sf"/>
</dbReference>
<dbReference type="GeneID" id="96010864"/>
<evidence type="ECO:0000256" key="2">
    <source>
        <dbReference type="ARBA" id="ARBA00022723"/>
    </source>
</evidence>
<keyword evidence="3" id="KW-0862">Zinc</keyword>
<dbReference type="PANTHER" id="PTHR42813:SF1">
    <property type="entry name" value="DEHYDROGENASE, PUTATIVE (AFU_ORTHOLOGUE AFUA_5G03930)-RELATED"/>
    <property type="match status" value="1"/>
</dbReference>
<protein>
    <recommendedName>
        <fullName evidence="6">Alcohol dehydrogenase-like N-terminal domain-containing protein</fullName>
    </recommendedName>
</protein>
<dbReference type="GO" id="GO:0016491">
    <property type="term" value="F:oxidoreductase activity"/>
    <property type="evidence" value="ECO:0007669"/>
    <property type="project" value="UniProtKB-KW"/>
</dbReference>
<dbReference type="SUPFAM" id="SSF50129">
    <property type="entry name" value="GroES-like"/>
    <property type="match status" value="1"/>
</dbReference>
<dbReference type="AlphaFoldDB" id="A0AB34K9W3"/>
<gene>
    <name evidence="7" type="ORF">WHR41_09423</name>
</gene>
<dbReference type="InterPro" id="IPR036291">
    <property type="entry name" value="NAD(P)-bd_dom_sf"/>
</dbReference>
<name>A0AB34K9W3_9PEZI</name>
<dbReference type="RefSeq" id="XP_069224839.1">
    <property type="nucleotide sequence ID" value="XM_069378026.1"/>
</dbReference>
<dbReference type="PANTHER" id="PTHR42813">
    <property type="entry name" value="ZINC-TYPE ALCOHOL DEHYDROGENASE-LIKE"/>
    <property type="match status" value="1"/>
</dbReference>
<dbReference type="SUPFAM" id="SSF51735">
    <property type="entry name" value="NAD(P)-binding Rossmann-fold domains"/>
    <property type="match status" value="1"/>
</dbReference>
<dbReference type="InterPro" id="IPR013154">
    <property type="entry name" value="ADH-like_N"/>
</dbReference>
<accession>A0AB34K9W3</accession>
<comment type="caution">
    <text evidence="7">The sequence shown here is derived from an EMBL/GenBank/DDBJ whole genome shotgun (WGS) entry which is preliminary data.</text>
</comment>
<evidence type="ECO:0000256" key="1">
    <source>
        <dbReference type="ARBA" id="ARBA00001947"/>
    </source>
</evidence>
<dbReference type="Gene3D" id="3.40.50.720">
    <property type="entry name" value="NAD(P)-binding Rossmann-like Domain"/>
    <property type="match status" value="1"/>
</dbReference>
<evidence type="ECO:0000259" key="6">
    <source>
        <dbReference type="Pfam" id="PF08240"/>
    </source>
</evidence>